<feature type="non-terminal residue" evidence="1">
    <location>
        <position position="103"/>
    </location>
</feature>
<dbReference type="AlphaFoldDB" id="A0A4C1T8L7"/>
<protein>
    <submittedName>
        <fullName evidence="1">Uncharacterized protein</fullName>
    </submittedName>
</protein>
<sequence length="103" mass="11475">MAGSIESRSEREQVDGLLDRIESGIVAYEEWEIDVREFSSPRVTTLSLARSCIIFPYRSSSSPSTYRRCVPHRTHRCCSNAIEGVDRAEESSRSTAGTSAACR</sequence>
<comment type="caution">
    <text evidence="1">The sequence shown here is derived from an EMBL/GenBank/DDBJ whole genome shotgun (WGS) entry which is preliminary data.</text>
</comment>
<organism evidence="1 2">
    <name type="scientific">Eumeta variegata</name>
    <name type="common">Bagworm moth</name>
    <name type="synonym">Eumeta japonica</name>
    <dbReference type="NCBI Taxonomy" id="151549"/>
    <lineage>
        <taxon>Eukaryota</taxon>
        <taxon>Metazoa</taxon>
        <taxon>Ecdysozoa</taxon>
        <taxon>Arthropoda</taxon>
        <taxon>Hexapoda</taxon>
        <taxon>Insecta</taxon>
        <taxon>Pterygota</taxon>
        <taxon>Neoptera</taxon>
        <taxon>Endopterygota</taxon>
        <taxon>Lepidoptera</taxon>
        <taxon>Glossata</taxon>
        <taxon>Ditrysia</taxon>
        <taxon>Tineoidea</taxon>
        <taxon>Psychidae</taxon>
        <taxon>Oiketicinae</taxon>
        <taxon>Eumeta</taxon>
    </lineage>
</organism>
<gene>
    <name evidence="1" type="ORF">EVAR_73211_1</name>
</gene>
<keyword evidence="2" id="KW-1185">Reference proteome</keyword>
<accession>A0A4C1T8L7</accession>
<evidence type="ECO:0000313" key="1">
    <source>
        <dbReference type="EMBL" id="GBP09890.1"/>
    </source>
</evidence>
<evidence type="ECO:0000313" key="2">
    <source>
        <dbReference type="Proteomes" id="UP000299102"/>
    </source>
</evidence>
<reference evidence="1 2" key="1">
    <citation type="journal article" date="2019" name="Commun. Biol.">
        <title>The bagworm genome reveals a unique fibroin gene that provides high tensile strength.</title>
        <authorList>
            <person name="Kono N."/>
            <person name="Nakamura H."/>
            <person name="Ohtoshi R."/>
            <person name="Tomita M."/>
            <person name="Numata K."/>
            <person name="Arakawa K."/>
        </authorList>
    </citation>
    <scope>NUCLEOTIDE SEQUENCE [LARGE SCALE GENOMIC DNA]</scope>
</reference>
<dbReference type="EMBL" id="BGZK01012230">
    <property type="protein sequence ID" value="GBP09890.1"/>
    <property type="molecule type" value="Genomic_DNA"/>
</dbReference>
<name>A0A4C1T8L7_EUMVA</name>
<proteinExistence type="predicted"/>
<dbReference type="Proteomes" id="UP000299102">
    <property type="component" value="Unassembled WGS sequence"/>
</dbReference>